<name>A0ABS1NKJ8_9ACTN</name>
<comment type="caution">
    <text evidence="1">The sequence shown here is derived from an EMBL/GenBank/DDBJ whole genome shotgun (WGS) entry which is preliminary data.</text>
</comment>
<reference evidence="1 2" key="1">
    <citation type="submission" date="2021-01" db="EMBL/GenBank/DDBJ databases">
        <title>WGS of actinomycetes isolated from Thailand.</title>
        <authorList>
            <person name="Thawai C."/>
        </authorList>
    </citation>
    <scope>NUCLEOTIDE SEQUENCE [LARGE SCALE GENOMIC DNA]</scope>
    <source>
        <strain evidence="1 2">CA1R205</strain>
    </source>
</reference>
<evidence type="ECO:0000313" key="2">
    <source>
        <dbReference type="Proteomes" id="UP000634229"/>
    </source>
</evidence>
<protein>
    <submittedName>
        <fullName evidence="1">Uncharacterized protein</fullName>
    </submittedName>
</protein>
<sequence>MSGTCQAQILPLSIEEAMRSTIGSPVFADSLMIEALDEFGLEVRYVRAEGNTLYHFADDGTEAGVFDAAGGDAAPAGTGT</sequence>
<proteinExistence type="predicted"/>
<dbReference type="Proteomes" id="UP000634229">
    <property type="component" value="Unassembled WGS sequence"/>
</dbReference>
<keyword evidence="2" id="KW-1185">Reference proteome</keyword>
<organism evidence="1 2">
    <name type="scientific">Streptomyces coffeae</name>
    <dbReference type="NCBI Taxonomy" id="621382"/>
    <lineage>
        <taxon>Bacteria</taxon>
        <taxon>Bacillati</taxon>
        <taxon>Actinomycetota</taxon>
        <taxon>Actinomycetes</taxon>
        <taxon>Kitasatosporales</taxon>
        <taxon>Streptomycetaceae</taxon>
        <taxon>Streptomyces</taxon>
    </lineage>
</organism>
<evidence type="ECO:0000313" key="1">
    <source>
        <dbReference type="EMBL" id="MBL1100447.1"/>
    </source>
</evidence>
<gene>
    <name evidence="1" type="ORF">JK363_27970</name>
</gene>
<accession>A0ABS1NKJ8</accession>
<dbReference type="RefSeq" id="WP_201878475.1">
    <property type="nucleotide sequence ID" value="NZ_JAERRF010000019.1"/>
</dbReference>
<dbReference type="EMBL" id="JAERRF010000019">
    <property type="protein sequence ID" value="MBL1100447.1"/>
    <property type="molecule type" value="Genomic_DNA"/>
</dbReference>